<name>A0A0P7YD49_9HYPH</name>
<dbReference type="EMBL" id="LJSX01000003">
    <property type="protein sequence ID" value="KPQ12112.1"/>
    <property type="molecule type" value="Genomic_DNA"/>
</dbReference>
<dbReference type="PANTHER" id="PTHR44086:SF10">
    <property type="entry name" value="THIOSULFATE SULFURTRANSFERASE_RHODANESE-LIKE DOMAIN-CONTAINING PROTEIN 3"/>
    <property type="match status" value="1"/>
</dbReference>
<feature type="domain" description="Rhodanese" evidence="2">
    <location>
        <begin position="15"/>
        <end position="105"/>
    </location>
</feature>
<keyword evidence="3" id="KW-0808">Transferase</keyword>
<dbReference type="InterPro" id="IPR036873">
    <property type="entry name" value="Rhodanese-like_dom_sf"/>
</dbReference>
<keyword evidence="6" id="KW-1185">Reference proteome</keyword>
<protein>
    <submittedName>
        <fullName evidence="3">Rhodanese-related sulfurtransferase</fullName>
    </submittedName>
</protein>
<organism evidence="3 5">
    <name type="scientific">Saliniramus fredricksonii</name>
    <dbReference type="NCBI Taxonomy" id="1653334"/>
    <lineage>
        <taxon>Bacteria</taxon>
        <taxon>Pseudomonadati</taxon>
        <taxon>Pseudomonadota</taxon>
        <taxon>Alphaproteobacteria</taxon>
        <taxon>Hyphomicrobiales</taxon>
        <taxon>Salinarimonadaceae</taxon>
        <taxon>Saliniramus</taxon>
    </lineage>
</organism>
<dbReference type="SMART" id="SM00450">
    <property type="entry name" value="RHOD"/>
    <property type="match status" value="1"/>
</dbReference>
<evidence type="ECO:0000313" key="3">
    <source>
        <dbReference type="EMBL" id="KPQ12112.1"/>
    </source>
</evidence>
<gene>
    <name evidence="4" type="ORF">GA0071312_0443</name>
    <name evidence="3" type="ORF">HLUCCO17_02835</name>
</gene>
<reference evidence="3 5" key="1">
    <citation type="submission" date="2015-09" db="EMBL/GenBank/DDBJ databases">
        <title>Identification and resolution of microdiversity through metagenomic sequencing of parallel consortia.</title>
        <authorList>
            <person name="Nelson W.C."/>
            <person name="Romine M.F."/>
            <person name="Lindemann S.R."/>
        </authorList>
    </citation>
    <scope>NUCLEOTIDE SEQUENCE [LARGE SCALE GENOMIC DNA]</scope>
    <source>
        <strain evidence="3">HL-109</strain>
    </source>
</reference>
<proteinExistence type="predicted"/>
<dbReference type="Pfam" id="PF00581">
    <property type="entry name" value="Rhodanese"/>
    <property type="match status" value="1"/>
</dbReference>
<evidence type="ECO:0000313" key="6">
    <source>
        <dbReference type="Proteomes" id="UP000182800"/>
    </source>
</evidence>
<keyword evidence="1" id="KW-0812">Transmembrane</keyword>
<evidence type="ECO:0000313" key="5">
    <source>
        <dbReference type="Proteomes" id="UP000050497"/>
    </source>
</evidence>
<dbReference type="EMBL" id="FMBM01000001">
    <property type="protein sequence ID" value="SCC78702.1"/>
    <property type="molecule type" value="Genomic_DNA"/>
</dbReference>
<accession>A0A0P7YD49</accession>
<feature type="transmembrane region" description="Helical" evidence="1">
    <location>
        <begin position="117"/>
        <end position="135"/>
    </location>
</feature>
<sequence length="183" mass="19534">MSLPTISPAEAKRLIDEGAVLVDVRDRAEHARERIPHARNFSLNEFDKGELPRDGANVVLFHCKSGMRTLSNAQALSDKAGEGCDAFIVEGGIDAWRKAGLPVVEDKSQPLDLMRQVQIGAGSLGFFGTLAGIFIAPGFLIIPAFVGAGLMVAGMTGFCGLARVLIHMPWNKALKNPPVARTA</sequence>
<dbReference type="Proteomes" id="UP000050497">
    <property type="component" value="Unassembled WGS sequence"/>
</dbReference>
<dbReference type="GO" id="GO:0004792">
    <property type="term" value="F:thiosulfate-cyanide sulfurtransferase activity"/>
    <property type="evidence" value="ECO:0007669"/>
    <property type="project" value="TreeGrafter"/>
</dbReference>
<dbReference type="AlphaFoldDB" id="A0A0P7YD49"/>
<dbReference type="Proteomes" id="UP000182800">
    <property type="component" value="Unassembled WGS sequence"/>
</dbReference>
<evidence type="ECO:0000256" key="1">
    <source>
        <dbReference type="SAM" id="Phobius"/>
    </source>
</evidence>
<comment type="caution">
    <text evidence="3">The sequence shown here is derived from an EMBL/GenBank/DDBJ whole genome shotgun (WGS) entry which is preliminary data.</text>
</comment>
<feature type="transmembrane region" description="Helical" evidence="1">
    <location>
        <begin position="141"/>
        <end position="166"/>
    </location>
</feature>
<keyword evidence="1" id="KW-1133">Transmembrane helix</keyword>
<dbReference type="PANTHER" id="PTHR44086">
    <property type="entry name" value="THIOSULFATE SULFURTRANSFERASE RDL2, MITOCHONDRIAL-RELATED"/>
    <property type="match status" value="1"/>
</dbReference>
<dbReference type="InterPro" id="IPR001763">
    <property type="entry name" value="Rhodanese-like_dom"/>
</dbReference>
<reference evidence="4 6" key="2">
    <citation type="submission" date="2016-08" db="EMBL/GenBank/DDBJ databases">
        <authorList>
            <person name="Varghese N."/>
            <person name="Submissions Spin"/>
        </authorList>
    </citation>
    <scope>NUCLEOTIDE SEQUENCE [LARGE SCALE GENOMIC DNA]</scope>
    <source>
        <strain evidence="4 6">HL-109</strain>
    </source>
</reference>
<dbReference type="RefSeq" id="WP_074443436.1">
    <property type="nucleotide sequence ID" value="NZ_FMBM01000001.1"/>
</dbReference>
<dbReference type="PROSITE" id="PS50206">
    <property type="entry name" value="RHODANESE_3"/>
    <property type="match status" value="1"/>
</dbReference>
<evidence type="ECO:0000259" key="2">
    <source>
        <dbReference type="PROSITE" id="PS50206"/>
    </source>
</evidence>
<dbReference type="PATRIC" id="fig|1653334.4.peg.3168"/>
<keyword evidence="1" id="KW-0472">Membrane</keyword>
<dbReference type="Gene3D" id="6.10.140.1340">
    <property type="match status" value="1"/>
</dbReference>
<dbReference type="STRING" id="1653334.GA0071312_0443"/>
<dbReference type="OrthoDB" id="9807812at2"/>
<dbReference type="Gene3D" id="3.40.250.10">
    <property type="entry name" value="Rhodanese-like domain"/>
    <property type="match status" value="1"/>
</dbReference>
<evidence type="ECO:0000313" key="4">
    <source>
        <dbReference type="EMBL" id="SCC78702.1"/>
    </source>
</evidence>
<dbReference type="SUPFAM" id="SSF52821">
    <property type="entry name" value="Rhodanese/Cell cycle control phosphatase"/>
    <property type="match status" value="1"/>
</dbReference>